<name>A0A494VTQ0_9SPHI</name>
<dbReference type="AlphaFoldDB" id="A0A494VTQ0"/>
<dbReference type="KEGG" id="muh:HYN43_016535"/>
<dbReference type="Gene3D" id="3.40.50.10140">
    <property type="entry name" value="Toll/interleukin-1 receptor homology (TIR) domain"/>
    <property type="match status" value="1"/>
</dbReference>
<dbReference type="EMBL" id="CP032869">
    <property type="protein sequence ID" value="AYL96810.1"/>
    <property type="molecule type" value="Genomic_DNA"/>
</dbReference>
<reference evidence="2 3" key="1">
    <citation type="submission" date="2018-10" db="EMBL/GenBank/DDBJ databases">
        <title>Genome sequencing of Mucilaginibacter sp. HYN0043.</title>
        <authorList>
            <person name="Kim M."/>
            <person name="Yi H."/>
        </authorList>
    </citation>
    <scope>NUCLEOTIDE SEQUENCE [LARGE SCALE GENOMIC DNA]</scope>
    <source>
        <strain evidence="2 3">HYN0043</strain>
    </source>
</reference>
<evidence type="ECO:0000313" key="2">
    <source>
        <dbReference type="EMBL" id="AYL96810.1"/>
    </source>
</evidence>
<dbReference type="InterPro" id="IPR035897">
    <property type="entry name" value="Toll_tir_struct_dom_sf"/>
</dbReference>
<dbReference type="SUPFAM" id="SSF52200">
    <property type="entry name" value="Toll/Interleukin receptor TIR domain"/>
    <property type="match status" value="1"/>
</dbReference>
<gene>
    <name evidence="2" type="ORF">HYN43_016535</name>
</gene>
<dbReference type="OrthoDB" id="9810385at2"/>
<accession>A0A494VTQ0</accession>
<evidence type="ECO:0000259" key="1">
    <source>
        <dbReference type="Pfam" id="PF13676"/>
    </source>
</evidence>
<sequence length="357" mass="40509">MKKPTIFLSHSAKDKLVINQLKNMLMTKTSQTVDIFCSSDGQSIPFGKNWIHTVEEALTNSSIMFVFVTPNSIHSNWIYFEAGYSYSKAIEVIPVGLLGVDLSTIQPPLSLLQGFNVASFEGLNNLLKIINTKFSYSYPLSFHSTDLLLLESQADKLIRDNSAVIDTIDYLHLRLSSVESNETKHSLDESAFDKIKDYFSNDGDVGNFYNQGMESHGLSISKVISMPNKFWFEIKIDPFLYKVHLKHLKSLINKIYDVPLNTFYFIIKLNKNYNLLTETFKISSRLHPFGITFSDKKNVFKFENLEFTILSSGRGNSAAELRIMYNVADLGNIYIEPLISMLLNSGVIVEEAPVFEI</sequence>
<dbReference type="InterPro" id="IPR000157">
    <property type="entry name" value="TIR_dom"/>
</dbReference>
<feature type="domain" description="TIR" evidence="1">
    <location>
        <begin position="6"/>
        <end position="115"/>
    </location>
</feature>
<proteinExistence type="predicted"/>
<dbReference type="RefSeq" id="WP_119410401.1">
    <property type="nucleotide sequence ID" value="NZ_CP032869.1"/>
</dbReference>
<protein>
    <submittedName>
        <fullName evidence="2">TIR domain-containing protein</fullName>
    </submittedName>
</protein>
<dbReference type="Pfam" id="PF13676">
    <property type="entry name" value="TIR_2"/>
    <property type="match status" value="1"/>
</dbReference>
<dbReference type="Proteomes" id="UP000270046">
    <property type="component" value="Chromosome"/>
</dbReference>
<organism evidence="2 3">
    <name type="scientific">Mucilaginibacter celer</name>
    <dbReference type="NCBI Taxonomy" id="2305508"/>
    <lineage>
        <taxon>Bacteria</taxon>
        <taxon>Pseudomonadati</taxon>
        <taxon>Bacteroidota</taxon>
        <taxon>Sphingobacteriia</taxon>
        <taxon>Sphingobacteriales</taxon>
        <taxon>Sphingobacteriaceae</taxon>
        <taxon>Mucilaginibacter</taxon>
    </lineage>
</organism>
<dbReference type="GO" id="GO:0007165">
    <property type="term" value="P:signal transduction"/>
    <property type="evidence" value="ECO:0007669"/>
    <property type="project" value="InterPro"/>
</dbReference>
<evidence type="ECO:0000313" key="3">
    <source>
        <dbReference type="Proteomes" id="UP000270046"/>
    </source>
</evidence>
<keyword evidence="3" id="KW-1185">Reference proteome</keyword>